<organism evidence="2 3">
    <name type="scientific">Acanthamoeba castellanii (strain ATCC 30010 / Neff)</name>
    <dbReference type="NCBI Taxonomy" id="1257118"/>
    <lineage>
        <taxon>Eukaryota</taxon>
        <taxon>Amoebozoa</taxon>
        <taxon>Discosea</taxon>
        <taxon>Longamoebia</taxon>
        <taxon>Centramoebida</taxon>
        <taxon>Acanthamoebidae</taxon>
        <taxon>Acanthamoeba</taxon>
    </lineage>
</organism>
<dbReference type="OrthoDB" id="15309at2759"/>
<keyword evidence="1" id="KW-0732">Signal</keyword>
<dbReference type="PROSITE" id="PS51257">
    <property type="entry name" value="PROKAR_LIPOPROTEIN"/>
    <property type="match status" value="1"/>
</dbReference>
<protein>
    <submittedName>
        <fullName evidence="2">Conditioned medium factor, putative</fullName>
    </submittedName>
</protein>
<proteinExistence type="predicted"/>
<dbReference type="RefSeq" id="XP_004367868.1">
    <property type="nucleotide sequence ID" value="XM_004367811.1"/>
</dbReference>
<gene>
    <name evidence="2" type="ORF">ACA1_288340</name>
</gene>
<dbReference type="EMBL" id="KB007805">
    <property type="protein sequence ID" value="ELR25113.1"/>
    <property type="molecule type" value="Genomic_DNA"/>
</dbReference>
<reference evidence="2 3" key="1">
    <citation type="journal article" date="2013" name="Genome Biol.">
        <title>Genome of Acanthamoeba castellanii highlights extensive lateral gene transfer and early evolution of tyrosine kinase signaling.</title>
        <authorList>
            <person name="Clarke M."/>
            <person name="Lohan A.J."/>
            <person name="Liu B."/>
            <person name="Lagkouvardos I."/>
            <person name="Roy S."/>
            <person name="Zafar N."/>
            <person name="Bertelli C."/>
            <person name="Schilde C."/>
            <person name="Kianianmomeni A."/>
            <person name="Burglin T.R."/>
            <person name="Frech C."/>
            <person name="Turcotte B."/>
            <person name="Kopec K.O."/>
            <person name="Synnott J.M."/>
            <person name="Choo C."/>
            <person name="Paponov I."/>
            <person name="Finkler A."/>
            <person name="Soon Heng Tan C."/>
            <person name="Hutchins A.P."/>
            <person name="Weinmeier T."/>
            <person name="Rattei T."/>
            <person name="Chu J.S."/>
            <person name="Gimenez G."/>
            <person name="Irimia M."/>
            <person name="Rigden D.J."/>
            <person name="Fitzpatrick D.A."/>
            <person name="Lorenzo-Morales J."/>
            <person name="Bateman A."/>
            <person name="Chiu C.H."/>
            <person name="Tang P."/>
            <person name="Hegemann P."/>
            <person name="Fromm H."/>
            <person name="Raoult D."/>
            <person name="Greub G."/>
            <person name="Miranda-Saavedra D."/>
            <person name="Chen N."/>
            <person name="Nash P."/>
            <person name="Ginger M.L."/>
            <person name="Horn M."/>
            <person name="Schaap P."/>
            <person name="Caler L."/>
            <person name="Loftus B."/>
        </authorList>
    </citation>
    <scope>NUCLEOTIDE SEQUENCE [LARGE SCALE GENOMIC DNA]</scope>
    <source>
        <strain evidence="2 3">Neff</strain>
    </source>
</reference>
<feature type="chain" id="PRO_5003990551" evidence="1">
    <location>
        <begin position="19"/>
        <end position="685"/>
    </location>
</feature>
<accession>L8HKD6</accession>
<dbReference type="KEGG" id="acan:ACA1_288340"/>
<name>L8HKD6_ACACF</name>
<evidence type="ECO:0000313" key="3">
    <source>
        <dbReference type="Proteomes" id="UP000011083"/>
    </source>
</evidence>
<dbReference type="GeneID" id="14926156"/>
<feature type="signal peptide" evidence="1">
    <location>
        <begin position="1"/>
        <end position="18"/>
    </location>
</feature>
<dbReference type="Proteomes" id="UP000011083">
    <property type="component" value="Unassembled WGS sequence"/>
</dbReference>
<sequence>MKFFILLALALVATSCLAIKPPSDEFRKKLQGPPSEFAQHRIPKPELAALNSESSWHELTFSKADDGTFVWKGEMVVDSKVELDISVFSPYEDNMDIIVQPPNELPLSINVALATSALWAERAAAGIGKEYELPFTKTSGPFGIDGASYPVTTYSFKNPTVGTWTATLVIKGVADVATDKPTAVVMITNKASVKLFSHLNKYELEVGQEVGLVANIHNAEGELYLQGRPGVLQLASASTVMSVRLPDGRKIDVPMHDDGVHADLAPNDGIYGAVIEALAPGQYMAQSVFKGVTVDGVAFERSTEHSFHVVNPYITLTGLADVEYNAKEKFFYFHIDVDSYDVDSEESTTKAYAEVWGTDSTGYEYAPVAWVQAMVDPYKSAAGETVVTLQLHEDWVHKAGVTAPFQLRNVWLEDRNWNVVLSERSAIYVDASAIKSFQANPHKRDNVAITEEMTVGPRPAAMALRNRTRASEAGGKLILVHGYCAGQNEFPLSDFTNAVQFQDYNQVRSNDAFALKIRDFGNQFDSFSIGGLAATHLHAYYWSNLEAAKGGRLIQSVGSPYYGSGLAGNLAAIGDIFGVGCGKNNDLTYDGATKWANALPAGITKDVFYYTTQYKDALFGGYCVFGASLALYSPNDGTTEVVKAKLAGANYAGHKSDWCHTTGMNHPNQCTDPARNKEMDTAASR</sequence>
<dbReference type="AlphaFoldDB" id="L8HKD6"/>
<evidence type="ECO:0000256" key="1">
    <source>
        <dbReference type="SAM" id="SignalP"/>
    </source>
</evidence>
<evidence type="ECO:0000313" key="2">
    <source>
        <dbReference type="EMBL" id="ELR25113.1"/>
    </source>
</evidence>
<dbReference type="VEuPathDB" id="AmoebaDB:ACA1_288340"/>
<keyword evidence="3" id="KW-1185">Reference proteome</keyword>
<dbReference type="NCBIfam" id="NF041940">
    <property type="entry name" value="choice_anch_X"/>
    <property type="match status" value="1"/>
</dbReference>
<dbReference type="OMA" id="YWSGLDN"/>